<accession>A0ACC2E0B4</accession>
<dbReference type="Proteomes" id="UP001162992">
    <property type="component" value="Chromosome 4"/>
</dbReference>
<evidence type="ECO:0000313" key="2">
    <source>
        <dbReference type="Proteomes" id="UP001162992"/>
    </source>
</evidence>
<protein>
    <submittedName>
        <fullName evidence="1">Uncharacterized protein</fullName>
    </submittedName>
</protein>
<evidence type="ECO:0000313" key="1">
    <source>
        <dbReference type="EMBL" id="KAJ7559697.1"/>
    </source>
</evidence>
<dbReference type="EMBL" id="CM055095">
    <property type="protein sequence ID" value="KAJ7559697.1"/>
    <property type="molecule type" value="Genomic_DNA"/>
</dbReference>
<sequence length="180" mass="19708">MAQESWKLDQEETGCQPPEGPTYCTNNCGFFGSKATMNMCSKCYRDLVLVQARVTSEKAAVEMMSASILPNQLALNITNAAGAQAQVEESVDVHVSKPVYPSILAPINSQEASPSRPANRCFFCNKRVGLTGFKCRCGDIFCSLHRYSDKHKCSFDYKAAGRDAIAKANPLVQADKVEKI</sequence>
<organism evidence="1 2">
    <name type="scientific">Diphasiastrum complanatum</name>
    <name type="common">Issler's clubmoss</name>
    <name type="synonym">Lycopodium complanatum</name>
    <dbReference type="NCBI Taxonomy" id="34168"/>
    <lineage>
        <taxon>Eukaryota</taxon>
        <taxon>Viridiplantae</taxon>
        <taxon>Streptophyta</taxon>
        <taxon>Embryophyta</taxon>
        <taxon>Tracheophyta</taxon>
        <taxon>Lycopodiopsida</taxon>
        <taxon>Lycopodiales</taxon>
        <taxon>Lycopodiaceae</taxon>
        <taxon>Lycopodioideae</taxon>
        <taxon>Diphasiastrum</taxon>
    </lineage>
</organism>
<keyword evidence="2" id="KW-1185">Reference proteome</keyword>
<gene>
    <name evidence="1" type="ORF">O6H91_04G097100</name>
</gene>
<reference evidence="2" key="1">
    <citation type="journal article" date="2024" name="Proc. Natl. Acad. Sci. U.S.A.">
        <title>Extraordinary preservation of gene collinearity over three hundred million years revealed in homosporous lycophytes.</title>
        <authorList>
            <person name="Li C."/>
            <person name="Wickell D."/>
            <person name="Kuo L.Y."/>
            <person name="Chen X."/>
            <person name="Nie B."/>
            <person name="Liao X."/>
            <person name="Peng D."/>
            <person name="Ji J."/>
            <person name="Jenkins J."/>
            <person name="Williams M."/>
            <person name="Shu S."/>
            <person name="Plott C."/>
            <person name="Barry K."/>
            <person name="Rajasekar S."/>
            <person name="Grimwood J."/>
            <person name="Han X."/>
            <person name="Sun S."/>
            <person name="Hou Z."/>
            <person name="He W."/>
            <person name="Dai G."/>
            <person name="Sun C."/>
            <person name="Schmutz J."/>
            <person name="Leebens-Mack J.H."/>
            <person name="Li F.W."/>
            <person name="Wang L."/>
        </authorList>
    </citation>
    <scope>NUCLEOTIDE SEQUENCE [LARGE SCALE GENOMIC DNA]</scope>
    <source>
        <strain evidence="2">cv. PW_Plant_1</strain>
    </source>
</reference>
<proteinExistence type="predicted"/>
<name>A0ACC2E0B4_DIPCM</name>
<comment type="caution">
    <text evidence="1">The sequence shown here is derived from an EMBL/GenBank/DDBJ whole genome shotgun (WGS) entry which is preliminary data.</text>
</comment>